<comment type="caution">
    <text evidence="2">The sequence shown here is derived from an EMBL/GenBank/DDBJ whole genome shotgun (WGS) entry which is preliminary data.</text>
</comment>
<feature type="region of interest" description="Disordered" evidence="1">
    <location>
        <begin position="1"/>
        <end position="38"/>
    </location>
</feature>
<keyword evidence="3" id="KW-1185">Reference proteome</keyword>
<evidence type="ECO:0000313" key="2">
    <source>
        <dbReference type="EMBL" id="GAA1736056.1"/>
    </source>
</evidence>
<protein>
    <recommendedName>
        <fullName evidence="4">AAA domain-containing protein</fullName>
    </recommendedName>
</protein>
<proteinExistence type="predicted"/>
<evidence type="ECO:0000313" key="3">
    <source>
        <dbReference type="Proteomes" id="UP001501138"/>
    </source>
</evidence>
<name>A0ABN2JQY9_9MICO</name>
<gene>
    <name evidence="2" type="ORF">GCM10009809_34040</name>
</gene>
<organism evidence="2 3">
    <name type="scientific">Isoptericola hypogeus</name>
    <dbReference type="NCBI Taxonomy" id="300179"/>
    <lineage>
        <taxon>Bacteria</taxon>
        <taxon>Bacillati</taxon>
        <taxon>Actinomycetota</taxon>
        <taxon>Actinomycetes</taxon>
        <taxon>Micrococcales</taxon>
        <taxon>Promicromonosporaceae</taxon>
        <taxon>Isoptericola</taxon>
    </lineage>
</organism>
<accession>A0ABN2JQY9</accession>
<dbReference type="SUPFAM" id="SSF52540">
    <property type="entry name" value="P-loop containing nucleoside triphosphate hydrolases"/>
    <property type="match status" value="1"/>
</dbReference>
<dbReference type="Gene3D" id="3.40.50.300">
    <property type="entry name" value="P-loop containing nucleotide triphosphate hydrolases"/>
    <property type="match status" value="1"/>
</dbReference>
<dbReference type="InterPro" id="IPR027417">
    <property type="entry name" value="P-loop_NTPase"/>
</dbReference>
<evidence type="ECO:0000256" key="1">
    <source>
        <dbReference type="SAM" id="MobiDB-lite"/>
    </source>
</evidence>
<sequence length="239" mass="25491">MTRRTTIDPTTSAPTGRDAGAPVPASAGLPGPDGRRRPRLVLVGGVPGAGKSTALARVATAVPAVRVLDSESARERLRSRLPGAPYPLLRPVVHAWHAVRVLGAVLHVRGAPRGSDGPPEASEPPTLLVHDPATRRWRRVALALLARACGWSPVLVVLDVGLDDARRGQQERGRVVRGRAFTRHWRRYQAQRPRLVRASEAGVASGGWDGVHVVDRRSAPTVLASLVGRPSRPEAGARP</sequence>
<evidence type="ECO:0008006" key="4">
    <source>
        <dbReference type="Google" id="ProtNLM"/>
    </source>
</evidence>
<reference evidence="2 3" key="1">
    <citation type="journal article" date="2019" name="Int. J. Syst. Evol. Microbiol.">
        <title>The Global Catalogue of Microorganisms (GCM) 10K type strain sequencing project: providing services to taxonomists for standard genome sequencing and annotation.</title>
        <authorList>
            <consortium name="The Broad Institute Genomics Platform"/>
            <consortium name="The Broad Institute Genome Sequencing Center for Infectious Disease"/>
            <person name="Wu L."/>
            <person name="Ma J."/>
        </authorList>
    </citation>
    <scope>NUCLEOTIDE SEQUENCE [LARGE SCALE GENOMIC DNA]</scope>
    <source>
        <strain evidence="2 3">JCM 15589</strain>
    </source>
</reference>
<dbReference type="Proteomes" id="UP001501138">
    <property type="component" value="Unassembled WGS sequence"/>
</dbReference>
<dbReference type="RefSeq" id="WP_344249860.1">
    <property type="nucleotide sequence ID" value="NZ_BAAAPM010000008.1"/>
</dbReference>
<dbReference type="EMBL" id="BAAAPM010000008">
    <property type="protein sequence ID" value="GAA1736056.1"/>
    <property type="molecule type" value="Genomic_DNA"/>
</dbReference>